<dbReference type="PANTHER" id="PTHR37526:SF1">
    <property type="entry name" value="PROTEIN TUSB"/>
    <property type="match status" value="1"/>
</dbReference>
<accession>A0ABU5P1Q0</accession>
<dbReference type="RefSeq" id="WP_322856399.1">
    <property type="nucleotide sequence ID" value="NZ_JAYDCJ010000003.1"/>
</dbReference>
<dbReference type="EMBL" id="JAYDCJ010000003">
    <property type="protein sequence ID" value="MEA1081964.1"/>
    <property type="molecule type" value="Genomic_DNA"/>
</dbReference>
<organism evidence="1 2">
    <name type="scientific">Marinobacter qingdaonensis</name>
    <dbReference type="NCBI Taxonomy" id="3108486"/>
    <lineage>
        <taxon>Bacteria</taxon>
        <taxon>Pseudomonadati</taxon>
        <taxon>Pseudomonadota</taxon>
        <taxon>Gammaproteobacteria</taxon>
        <taxon>Pseudomonadales</taxon>
        <taxon>Marinobacteraceae</taxon>
        <taxon>Marinobacter</taxon>
    </lineage>
</organism>
<protein>
    <submittedName>
        <fullName evidence="1">Sulfurtransferase complex subunit TusB</fullName>
    </submittedName>
</protein>
<dbReference type="InterPro" id="IPR027396">
    <property type="entry name" value="DsrEFH-like"/>
</dbReference>
<gene>
    <name evidence="1" type="primary">tusB</name>
    <name evidence="1" type="ORF">U5822_14910</name>
</gene>
<keyword evidence="2" id="KW-1185">Reference proteome</keyword>
<proteinExistence type="predicted"/>
<reference evidence="1 2" key="1">
    <citation type="submission" date="2023-12" db="EMBL/GenBank/DDBJ databases">
        <title>Marinobacter qingdaonensis sp. nov., isolated from the intertidal sediment of Qingdao, PR China.</title>
        <authorList>
            <person name="Li Y."/>
        </authorList>
    </citation>
    <scope>NUCLEOTIDE SEQUENCE [LARGE SCALE GENOMIC DNA]</scope>
    <source>
        <strain evidence="1 2">ASW11-75</strain>
    </source>
</reference>
<sequence length="93" mass="10137">MNVIHTLHILNKTPEHPRFRECLGMLGPDDALALTENGVLALAGGQPFGLERVYALRTDLSARGLSATGATVQPIDYPDLVELTLEAKRVISW</sequence>
<dbReference type="SUPFAM" id="SSF75169">
    <property type="entry name" value="DsrEFH-like"/>
    <property type="match status" value="1"/>
</dbReference>
<dbReference type="InterPro" id="IPR007215">
    <property type="entry name" value="Sulphur_relay_TusB/DsrH"/>
</dbReference>
<dbReference type="Gene3D" id="3.40.1260.10">
    <property type="entry name" value="DsrEFH-like"/>
    <property type="match status" value="1"/>
</dbReference>
<dbReference type="NCBIfam" id="TIGR03011">
    <property type="entry name" value="sulf_tusB_dsrH"/>
    <property type="match status" value="1"/>
</dbReference>
<evidence type="ECO:0000313" key="2">
    <source>
        <dbReference type="Proteomes" id="UP001305746"/>
    </source>
</evidence>
<evidence type="ECO:0000313" key="1">
    <source>
        <dbReference type="EMBL" id="MEA1081964.1"/>
    </source>
</evidence>
<dbReference type="Proteomes" id="UP001305746">
    <property type="component" value="Unassembled WGS sequence"/>
</dbReference>
<name>A0ABU5P1Q0_9GAMM</name>
<dbReference type="PANTHER" id="PTHR37526">
    <property type="entry name" value="PROTEIN TUSB"/>
    <property type="match status" value="1"/>
</dbReference>
<comment type="caution">
    <text evidence="1">The sequence shown here is derived from an EMBL/GenBank/DDBJ whole genome shotgun (WGS) entry which is preliminary data.</text>
</comment>
<dbReference type="Pfam" id="PF04077">
    <property type="entry name" value="DsrH"/>
    <property type="match status" value="1"/>
</dbReference>